<protein>
    <submittedName>
        <fullName evidence="3">FeoA family protein</fullName>
    </submittedName>
</protein>
<dbReference type="InterPro" id="IPR007167">
    <property type="entry name" value="Fe-transptr_FeoA-like"/>
</dbReference>
<organism evidence="3 4">
    <name type="scientific">Rapidithrix thailandica</name>
    <dbReference type="NCBI Taxonomy" id="413964"/>
    <lineage>
        <taxon>Bacteria</taxon>
        <taxon>Pseudomonadati</taxon>
        <taxon>Bacteroidota</taxon>
        <taxon>Cytophagia</taxon>
        <taxon>Cytophagales</taxon>
        <taxon>Flammeovirgaceae</taxon>
        <taxon>Rapidithrix</taxon>
    </lineage>
</organism>
<evidence type="ECO:0000313" key="3">
    <source>
        <dbReference type="EMBL" id="MEN7546372.1"/>
    </source>
</evidence>
<comment type="caution">
    <text evidence="3">The sequence shown here is derived from an EMBL/GenBank/DDBJ whole genome shotgun (WGS) entry which is preliminary data.</text>
</comment>
<keyword evidence="4" id="KW-1185">Reference proteome</keyword>
<proteinExistence type="predicted"/>
<accession>A0AAW9RN85</accession>
<dbReference type="SMART" id="SM00899">
    <property type="entry name" value="FeoA"/>
    <property type="match status" value="1"/>
</dbReference>
<dbReference type="InterPro" id="IPR038157">
    <property type="entry name" value="FeoA_core_dom"/>
</dbReference>
<dbReference type="PANTHER" id="PTHR42954:SF2">
    <property type="entry name" value="FE(2+) TRANSPORT PROTEIN A"/>
    <property type="match status" value="1"/>
</dbReference>
<dbReference type="InterPro" id="IPR008988">
    <property type="entry name" value="Transcriptional_repressor_C"/>
</dbReference>
<dbReference type="EMBL" id="JBDKWZ010000001">
    <property type="protein sequence ID" value="MEN7546372.1"/>
    <property type="molecule type" value="Genomic_DNA"/>
</dbReference>
<feature type="domain" description="Ferrous iron transporter FeoA-like" evidence="2">
    <location>
        <begin position="5"/>
        <end position="75"/>
    </location>
</feature>
<evidence type="ECO:0000313" key="4">
    <source>
        <dbReference type="Proteomes" id="UP001403385"/>
    </source>
</evidence>
<reference evidence="3 4" key="1">
    <citation type="submission" date="2024-04" db="EMBL/GenBank/DDBJ databases">
        <title>Novel genus in family Flammeovirgaceae.</title>
        <authorList>
            <person name="Nguyen T.H."/>
            <person name="Vuong T.Q."/>
            <person name="Le H."/>
            <person name="Kim S.-G."/>
        </authorList>
    </citation>
    <scope>NUCLEOTIDE SEQUENCE [LARGE SCALE GENOMIC DNA]</scope>
    <source>
        <strain evidence="3 4">JCM 23209</strain>
    </source>
</reference>
<dbReference type="PANTHER" id="PTHR42954">
    <property type="entry name" value="FE(2+) TRANSPORT PROTEIN A"/>
    <property type="match status" value="1"/>
</dbReference>
<dbReference type="Gene3D" id="2.30.30.90">
    <property type="match status" value="1"/>
</dbReference>
<dbReference type="AlphaFoldDB" id="A0AAW9RN85"/>
<keyword evidence="1" id="KW-0408">Iron</keyword>
<dbReference type="RefSeq" id="WP_346819160.1">
    <property type="nucleotide sequence ID" value="NZ_JBDKWZ010000001.1"/>
</dbReference>
<sequence length="75" mass="8362">MIVQRNLSELQEGESSKVSGFVDQEIAVKLLEMGLLPGCSIKLLRTAPFGCPLYLKVNQNYLALRRKEAANIILE</sequence>
<dbReference type="Pfam" id="PF04023">
    <property type="entry name" value="FeoA"/>
    <property type="match status" value="1"/>
</dbReference>
<name>A0AAW9RN85_9BACT</name>
<gene>
    <name evidence="3" type="ORF">AAG747_00540</name>
</gene>
<evidence type="ECO:0000259" key="2">
    <source>
        <dbReference type="SMART" id="SM00899"/>
    </source>
</evidence>
<dbReference type="Proteomes" id="UP001403385">
    <property type="component" value="Unassembled WGS sequence"/>
</dbReference>
<dbReference type="InterPro" id="IPR052713">
    <property type="entry name" value="FeoA"/>
</dbReference>
<dbReference type="SUPFAM" id="SSF50037">
    <property type="entry name" value="C-terminal domain of transcriptional repressors"/>
    <property type="match status" value="1"/>
</dbReference>
<evidence type="ECO:0000256" key="1">
    <source>
        <dbReference type="ARBA" id="ARBA00023004"/>
    </source>
</evidence>
<dbReference type="GO" id="GO:0046914">
    <property type="term" value="F:transition metal ion binding"/>
    <property type="evidence" value="ECO:0007669"/>
    <property type="project" value="InterPro"/>
</dbReference>